<proteinExistence type="predicted"/>
<dbReference type="AlphaFoldDB" id="A0A9W9UN05"/>
<feature type="region of interest" description="Disordered" evidence="1">
    <location>
        <begin position="1"/>
        <end position="62"/>
    </location>
</feature>
<keyword evidence="3" id="KW-1185">Reference proteome</keyword>
<feature type="compositionally biased region" description="Polar residues" evidence="1">
    <location>
        <begin position="1"/>
        <end position="14"/>
    </location>
</feature>
<feature type="compositionally biased region" description="Low complexity" evidence="1">
    <location>
        <begin position="21"/>
        <end position="53"/>
    </location>
</feature>
<reference evidence="2" key="2">
    <citation type="journal article" date="2023" name="IMA Fungus">
        <title>Comparative genomic study of the Penicillium genus elucidates a diverse pangenome and 15 lateral gene transfer events.</title>
        <authorList>
            <person name="Petersen C."/>
            <person name="Sorensen T."/>
            <person name="Nielsen M.R."/>
            <person name="Sondergaard T.E."/>
            <person name="Sorensen J.L."/>
            <person name="Fitzpatrick D.A."/>
            <person name="Frisvad J.C."/>
            <person name="Nielsen K.L."/>
        </authorList>
    </citation>
    <scope>NUCLEOTIDE SEQUENCE</scope>
    <source>
        <strain evidence="2">IBT 35675</strain>
    </source>
</reference>
<comment type="caution">
    <text evidence="2">The sequence shown here is derived from an EMBL/GenBank/DDBJ whole genome shotgun (WGS) entry which is preliminary data.</text>
</comment>
<protein>
    <submittedName>
        <fullName evidence="2">Uncharacterized protein</fullName>
    </submittedName>
</protein>
<evidence type="ECO:0000256" key="1">
    <source>
        <dbReference type="SAM" id="MobiDB-lite"/>
    </source>
</evidence>
<sequence length="62" mass="6469">MPSGNAVLSSANLQSRRETLSFESSSSSKATTSVLSVKAETPSSLFPTLSLSSDNPPIHPHP</sequence>
<dbReference type="Proteomes" id="UP001148299">
    <property type="component" value="Unassembled WGS sequence"/>
</dbReference>
<name>A0A9W9UN05_PENBR</name>
<dbReference type="EMBL" id="JAPZBR010000006">
    <property type="protein sequence ID" value="KAJ5350892.1"/>
    <property type="molecule type" value="Genomic_DNA"/>
</dbReference>
<accession>A0A9W9UN05</accession>
<reference evidence="2" key="1">
    <citation type="submission" date="2022-12" db="EMBL/GenBank/DDBJ databases">
        <authorList>
            <person name="Petersen C."/>
        </authorList>
    </citation>
    <scope>NUCLEOTIDE SEQUENCE</scope>
    <source>
        <strain evidence="2">IBT 35675</strain>
    </source>
</reference>
<evidence type="ECO:0000313" key="2">
    <source>
        <dbReference type="EMBL" id="KAJ5350892.1"/>
    </source>
</evidence>
<gene>
    <name evidence="2" type="ORF">N7541_008619</name>
</gene>
<evidence type="ECO:0000313" key="3">
    <source>
        <dbReference type="Proteomes" id="UP001148299"/>
    </source>
</evidence>
<organism evidence="2 3">
    <name type="scientific">Penicillium brevicompactum</name>
    <dbReference type="NCBI Taxonomy" id="5074"/>
    <lineage>
        <taxon>Eukaryota</taxon>
        <taxon>Fungi</taxon>
        <taxon>Dikarya</taxon>
        <taxon>Ascomycota</taxon>
        <taxon>Pezizomycotina</taxon>
        <taxon>Eurotiomycetes</taxon>
        <taxon>Eurotiomycetidae</taxon>
        <taxon>Eurotiales</taxon>
        <taxon>Aspergillaceae</taxon>
        <taxon>Penicillium</taxon>
    </lineage>
</organism>